<evidence type="ECO:0000256" key="5">
    <source>
        <dbReference type="ARBA" id="ARBA00022679"/>
    </source>
</evidence>
<evidence type="ECO:0000256" key="2">
    <source>
        <dbReference type="ARBA" id="ARBA00004651"/>
    </source>
</evidence>
<keyword evidence="7 13" id="KW-0418">Kinase</keyword>
<evidence type="ECO:0000256" key="11">
    <source>
        <dbReference type="SAM" id="Phobius"/>
    </source>
</evidence>
<dbReference type="SUPFAM" id="SSF47384">
    <property type="entry name" value="Homodimeric domain of signal transducing histidine kinase"/>
    <property type="match status" value="1"/>
</dbReference>
<reference evidence="13 14" key="1">
    <citation type="submission" date="2020-12" db="EMBL/GenBank/DDBJ databases">
        <title>WGS of Thermoactinomyces spp.</title>
        <authorList>
            <person name="Cheng K."/>
        </authorList>
    </citation>
    <scope>NUCLEOTIDE SEQUENCE [LARGE SCALE GENOMIC DNA]</scope>
    <source>
        <strain evidence="14">CICC 10671\DSM 43846</strain>
    </source>
</reference>
<dbReference type="Gene3D" id="3.30.565.10">
    <property type="entry name" value="Histidine kinase-like ATPase, C-terminal domain"/>
    <property type="match status" value="1"/>
</dbReference>
<evidence type="ECO:0000256" key="3">
    <source>
        <dbReference type="ARBA" id="ARBA00012438"/>
    </source>
</evidence>
<feature type="domain" description="Histidine kinase" evidence="12">
    <location>
        <begin position="144"/>
        <end position="361"/>
    </location>
</feature>
<dbReference type="PROSITE" id="PS50109">
    <property type="entry name" value="HIS_KIN"/>
    <property type="match status" value="1"/>
</dbReference>
<evidence type="ECO:0000256" key="7">
    <source>
        <dbReference type="ARBA" id="ARBA00022777"/>
    </source>
</evidence>
<evidence type="ECO:0000256" key="9">
    <source>
        <dbReference type="ARBA" id="ARBA00023012"/>
    </source>
</evidence>
<keyword evidence="6" id="KW-0547">Nucleotide-binding</keyword>
<dbReference type="SMART" id="SM00388">
    <property type="entry name" value="HisKA"/>
    <property type="match status" value="1"/>
</dbReference>
<protein>
    <recommendedName>
        <fullName evidence="3">histidine kinase</fullName>
        <ecNumber evidence="3">2.7.13.3</ecNumber>
    </recommendedName>
</protein>
<name>A0A8I1AB85_THEIN</name>
<keyword evidence="4" id="KW-0597">Phosphoprotein</keyword>
<evidence type="ECO:0000256" key="4">
    <source>
        <dbReference type="ARBA" id="ARBA00022553"/>
    </source>
</evidence>
<keyword evidence="11" id="KW-1133">Transmembrane helix</keyword>
<dbReference type="InterPro" id="IPR003594">
    <property type="entry name" value="HATPase_dom"/>
</dbReference>
<comment type="caution">
    <text evidence="13">The sequence shown here is derived from an EMBL/GenBank/DDBJ whole genome shotgun (WGS) entry which is preliminary data.</text>
</comment>
<dbReference type="InterPro" id="IPR036890">
    <property type="entry name" value="HATPase_C_sf"/>
</dbReference>
<dbReference type="InterPro" id="IPR050351">
    <property type="entry name" value="BphY/WalK/GraS-like"/>
</dbReference>
<dbReference type="EMBL" id="JAECVW010000009">
    <property type="protein sequence ID" value="MBH8596091.1"/>
    <property type="molecule type" value="Genomic_DNA"/>
</dbReference>
<sequence>MDLKYKISLQFVAILLAVGGVLLLSGLTVVPVVVLLIHKLLQIPVGTRVPLLIGLYLCSFVVIFMMIGIFLGRKISKPLFFLIQWIENLSEGKFQKPDFPNLAARKFGVFLELESKLGNLTERLHSVEKERQALEESRRNWASGIAHDLKTPLSYIKGYAAMLRSDHTWEEAEVKEFSRIIEEKSIHIEQLIQDLSIVYQLEERQIPLNERTLNLVTFLERVLADLKKHPLADRYDIRFKSPAREIRWTFDEHLLKRALENLVMNAIRHNPPETTIQVTTELKEDKLLIVIQDHGKGMDRKTIQHLFDRYYRGTPTDRSALGSGLGMVIAKQFIERMQGFIQVESKQNEGTRITLWFPYKN</sequence>
<dbReference type="GO" id="GO:0005524">
    <property type="term" value="F:ATP binding"/>
    <property type="evidence" value="ECO:0007669"/>
    <property type="project" value="UniProtKB-KW"/>
</dbReference>
<dbReference type="RefSeq" id="WP_181732768.1">
    <property type="nucleotide sequence ID" value="NZ_JACEIR010000011.1"/>
</dbReference>
<dbReference type="CDD" id="cd00082">
    <property type="entry name" value="HisKA"/>
    <property type="match status" value="1"/>
</dbReference>
<keyword evidence="14" id="KW-1185">Reference proteome</keyword>
<keyword evidence="11" id="KW-0812">Transmembrane</keyword>
<keyword evidence="10" id="KW-0175">Coiled coil</keyword>
<gene>
    <name evidence="13" type="ORF">I8U20_12265</name>
</gene>
<dbReference type="Pfam" id="PF00512">
    <property type="entry name" value="HisKA"/>
    <property type="match status" value="1"/>
</dbReference>
<dbReference type="AlphaFoldDB" id="A0A8I1AB85"/>
<dbReference type="PRINTS" id="PR00344">
    <property type="entry name" value="BCTRLSENSOR"/>
</dbReference>
<dbReference type="GO" id="GO:0016036">
    <property type="term" value="P:cellular response to phosphate starvation"/>
    <property type="evidence" value="ECO:0007669"/>
    <property type="project" value="TreeGrafter"/>
</dbReference>
<evidence type="ECO:0000313" key="13">
    <source>
        <dbReference type="EMBL" id="MBH8596091.1"/>
    </source>
</evidence>
<evidence type="ECO:0000256" key="1">
    <source>
        <dbReference type="ARBA" id="ARBA00000085"/>
    </source>
</evidence>
<evidence type="ECO:0000313" key="14">
    <source>
        <dbReference type="Proteomes" id="UP000633619"/>
    </source>
</evidence>
<dbReference type="GO" id="GO:0004721">
    <property type="term" value="F:phosphoprotein phosphatase activity"/>
    <property type="evidence" value="ECO:0007669"/>
    <property type="project" value="TreeGrafter"/>
</dbReference>
<dbReference type="InterPro" id="IPR036097">
    <property type="entry name" value="HisK_dim/P_sf"/>
</dbReference>
<accession>A0A8I1AB85</accession>
<feature type="coiled-coil region" evidence="10">
    <location>
        <begin position="110"/>
        <end position="137"/>
    </location>
</feature>
<dbReference type="SUPFAM" id="SSF55874">
    <property type="entry name" value="ATPase domain of HSP90 chaperone/DNA topoisomerase II/histidine kinase"/>
    <property type="match status" value="1"/>
</dbReference>
<evidence type="ECO:0000256" key="8">
    <source>
        <dbReference type="ARBA" id="ARBA00022840"/>
    </source>
</evidence>
<dbReference type="FunFam" id="3.30.565.10:FF:000006">
    <property type="entry name" value="Sensor histidine kinase WalK"/>
    <property type="match status" value="1"/>
</dbReference>
<dbReference type="InterPro" id="IPR004358">
    <property type="entry name" value="Sig_transdc_His_kin-like_C"/>
</dbReference>
<dbReference type="GO" id="GO:0005886">
    <property type="term" value="C:plasma membrane"/>
    <property type="evidence" value="ECO:0007669"/>
    <property type="project" value="UniProtKB-SubCell"/>
</dbReference>
<evidence type="ECO:0000256" key="10">
    <source>
        <dbReference type="SAM" id="Coils"/>
    </source>
</evidence>
<evidence type="ECO:0000259" key="12">
    <source>
        <dbReference type="PROSITE" id="PS50109"/>
    </source>
</evidence>
<dbReference type="InterPro" id="IPR005467">
    <property type="entry name" value="His_kinase_dom"/>
</dbReference>
<dbReference type="Proteomes" id="UP000633619">
    <property type="component" value="Unassembled WGS sequence"/>
</dbReference>
<dbReference type="SMART" id="SM00387">
    <property type="entry name" value="HATPase_c"/>
    <property type="match status" value="1"/>
</dbReference>
<dbReference type="Gene3D" id="1.10.287.130">
    <property type="match status" value="1"/>
</dbReference>
<dbReference type="PANTHER" id="PTHR45453:SF1">
    <property type="entry name" value="PHOSPHATE REGULON SENSOR PROTEIN PHOR"/>
    <property type="match status" value="1"/>
</dbReference>
<keyword evidence="11" id="KW-0472">Membrane</keyword>
<dbReference type="Pfam" id="PF02518">
    <property type="entry name" value="HATPase_c"/>
    <property type="match status" value="1"/>
</dbReference>
<dbReference type="GO" id="GO:0000155">
    <property type="term" value="F:phosphorelay sensor kinase activity"/>
    <property type="evidence" value="ECO:0007669"/>
    <property type="project" value="InterPro"/>
</dbReference>
<keyword evidence="9" id="KW-0902">Two-component regulatory system</keyword>
<keyword evidence="5" id="KW-0808">Transferase</keyword>
<dbReference type="PANTHER" id="PTHR45453">
    <property type="entry name" value="PHOSPHATE REGULON SENSOR PROTEIN PHOR"/>
    <property type="match status" value="1"/>
</dbReference>
<comment type="subcellular location">
    <subcellularLocation>
        <location evidence="2">Cell membrane</location>
        <topology evidence="2">Multi-pass membrane protein</topology>
    </subcellularLocation>
</comment>
<dbReference type="EC" id="2.7.13.3" evidence="3"/>
<comment type="catalytic activity">
    <reaction evidence="1">
        <text>ATP + protein L-histidine = ADP + protein N-phospho-L-histidine.</text>
        <dbReference type="EC" id="2.7.13.3"/>
    </reaction>
</comment>
<feature type="transmembrane region" description="Helical" evidence="11">
    <location>
        <begin position="49"/>
        <end position="71"/>
    </location>
</feature>
<feature type="transmembrane region" description="Helical" evidence="11">
    <location>
        <begin position="12"/>
        <end position="37"/>
    </location>
</feature>
<evidence type="ECO:0000256" key="6">
    <source>
        <dbReference type="ARBA" id="ARBA00022741"/>
    </source>
</evidence>
<organism evidence="13 14">
    <name type="scientific">Thermoactinomyces intermedius</name>
    <dbReference type="NCBI Taxonomy" id="2024"/>
    <lineage>
        <taxon>Bacteria</taxon>
        <taxon>Bacillati</taxon>
        <taxon>Bacillota</taxon>
        <taxon>Bacilli</taxon>
        <taxon>Bacillales</taxon>
        <taxon>Thermoactinomycetaceae</taxon>
        <taxon>Thermoactinomyces</taxon>
    </lineage>
</organism>
<keyword evidence="8" id="KW-0067">ATP-binding</keyword>
<dbReference type="InterPro" id="IPR003661">
    <property type="entry name" value="HisK_dim/P_dom"/>
</dbReference>
<proteinExistence type="predicted"/>